<dbReference type="CDD" id="cd00060">
    <property type="entry name" value="FHA"/>
    <property type="match status" value="1"/>
</dbReference>
<dbReference type="Gene3D" id="2.60.200.20">
    <property type="match status" value="1"/>
</dbReference>
<dbReference type="SMART" id="SM00240">
    <property type="entry name" value="FHA"/>
    <property type="match status" value="1"/>
</dbReference>
<dbReference type="InterPro" id="IPR050923">
    <property type="entry name" value="Cell_Proc_Reg/RNA_Proc"/>
</dbReference>
<evidence type="ECO:0000256" key="1">
    <source>
        <dbReference type="ARBA" id="ARBA00022553"/>
    </source>
</evidence>
<evidence type="ECO:0000259" key="2">
    <source>
        <dbReference type="PROSITE" id="PS50006"/>
    </source>
</evidence>
<name>A0ABV8C657_9PSEU</name>
<feature type="domain" description="FHA" evidence="2">
    <location>
        <begin position="29"/>
        <end position="78"/>
    </location>
</feature>
<dbReference type="PROSITE" id="PS50006">
    <property type="entry name" value="FHA_DOMAIN"/>
    <property type="match status" value="1"/>
</dbReference>
<keyword evidence="4" id="KW-1185">Reference proteome</keyword>
<evidence type="ECO:0000313" key="4">
    <source>
        <dbReference type="Proteomes" id="UP001595690"/>
    </source>
</evidence>
<proteinExistence type="predicted"/>
<sequence length="117" mass="12647">MIGEAAPVGAATLTITGPHPLTVELTESVVIGRDPGCGVVLDDVTVSRRHAELRREGNLVVLEDLGSLNGTYLNRSPVQRAVLHDGDAIWIGDHRMIFRAPRPARRPVDLRPLARAS</sequence>
<comment type="caution">
    <text evidence="3">The sequence shown here is derived from an EMBL/GenBank/DDBJ whole genome shotgun (WGS) entry which is preliminary data.</text>
</comment>
<evidence type="ECO:0000313" key="3">
    <source>
        <dbReference type="EMBL" id="MFC3897500.1"/>
    </source>
</evidence>
<dbReference type="InterPro" id="IPR008984">
    <property type="entry name" value="SMAD_FHA_dom_sf"/>
</dbReference>
<dbReference type="PANTHER" id="PTHR23308">
    <property type="entry name" value="NUCLEAR INHIBITOR OF PROTEIN PHOSPHATASE-1"/>
    <property type="match status" value="1"/>
</dbReference>
<accession>A0ABV8C657</accession>
<reference evidence="4" key="1">
    <citation type="journal article" date="2019" name="Int. J. Syst. Evol. Microbiol.">
        <title>The Global Catalogue of Microorganisms (GCM) 10K type strain sequencing project: providing services to taxonomists for standard genome sequencing and annotation.</title>
        <authorList>
            <consortium name="The Broad Institute Genomics Platform"/>
            <consortium name="The Broad Institute Genome Sequencing Center for Infectious Disease"/>
            <person name="Wu L."/>
            <person name="Ma J."/>
        </authorList>
    </citation>
    <scope>NUCLEOTIDE SEQUENCE [LARGE SCALE GENOMIC DNA]</scope>
    <source>
        <strain evidence="4">CGMCC 4.7405</strain>
    </source>
</reference>
<dbReference type="Pfam" id="PF00498">
    <property type="entry name" value="FHA"/>
    <property type="match status" value="1"/>
</dbReference>
<keyword evidence="1" id="KW-0597">Phosphoprotein</keyword>
<dbReference type="RefSeq" id="WP_382378982.1">
    <property type="nucleotide sequence ID" value="NZ_JBHRZI010000036.1"/>
</dbReference>
<protein>
    <submittedName>
        <fullName evidence="3">FHA domain-containing protein</fullName>
    </submittedName>
</protein>
<dbReference type="EMBL" id="JBHRZI010000036">
    <property type="protein sequence ID" value="MFC3897500.1"/>
    <property type="molecule type" value="Genomic_DNA"/>
</dbReference>
<organism evidence="3 4">
    <name type="scientific">Lentzea rhizosphaerae</name>
    <dbReference type="NCBI Taxonomy" id="2041025"/>
    <lineage>
        <taxon>Bacteria</taxon>
        <taxon>Bacillati</taxon>
        <taxon>Actinomycetota</taxon>
        <taxon>Actinomycetes</taxon>
        <taxon>Pseudonocardiales</taxon>
        <taxon>Pseudonocardiaceae</taxon>
        <taxon>Lentzea</taxon>
    </lineage>
</organism>
<dbReference type="Proteomes" id="UP001595690">
    <property type="component" value="Unassembled WGS sequence"/>
</dbReference>
<dbReference type="SUPFAM" id="SSF49879">
    <property type="entry name" value="SMAD/FHA domain"/>
    <property type="match status" value="1"/>
</dbReference>
<dbReference type="InterPro" id="IPR000253">
    <property type="entry name" value="FHA_dom"/>
</dbReference>
<gene>
    <name evidence="3" type="ORF">ACFOWZ_39005</name>
</gene>